<dbReference type="GO" id="GO:0003724">
    <property type="term" value="F:RNA helicase activity"/>
    <property type="evidence" value="ECO:0007669"/>
    <property type="project" value="UniProtKB-EC"/>
</dbReference>
<keyword evidence="3" id="KW-0150">Chloroplast</keyword>
<keyword evidence="7" id="KW-0347">Helicase</keyword>
<reference evidence="15" key="1">
    <citation type="submission" date="2022-10" db="EMBL/GenBank/DDBJ databases">
        <title>Tapping the CABI collections for fungal endophytes: first genome assemblies for Collariella, Neodidymelliopsis, Ascochyta clinopodiicola, Didymella pomorum, Didymosphaeria variabile, Neocosmospora piperis and Neocucurbitaria cava.</title>
        <authorList>
            <person name="Hill R."/>
        </authorList>
    </citation>
    <scope>NUCLEOTIDE SEQUENCE</scope>
    <source>
        <strain evidence="15">IMI 356815</strain>
    </source>
</reference>
<feature type="region of interest" description="Disordered" evidence="12">
    <location>
        <begin position="895"/>
        <end position="918"/>
    </location>
</feature>
<feature type="domain" description="Helicase ATP-binding" evidence="13">
    <location>
        <begin position="696"/>
        <end position="867"/>
    </location>
</feature>
<evidence type="ECO:0000256" key="4">
    <source>
        <dbReference type="ARBA" id="ARBA00022640"/>
    </source>
</evidence>
<keyword evidence="9" id="KW-0694">RNA-binding</keyword>
<dbReference type="EC" id="3.6.4.13" evidence="2"/>
<dbReference type="GO" id="GO:0003723">
    <property type="term" value="F:RNA binding"/>
    <property type="evidence" value="ECO:0007669"/>
    <property type="project" value="UniProtKB-KW"/>
</dbReference>
<evidence type="ECO:0000256" key="6">
    <source>
        <dbReference type="ARBA" id="ARBA00022801"/>
    </source>
</evidence>
<dbReference type="SMART" id="SM00490">
    <property type="entry name" value="HELICc"/>
    <property type="match status" value="1"/>
</dbReference>
<keyword evidence="6" id="KW-0378">Hydrolase</keyword>
<dbReference type="GO" id="GO:0016787">
    <property type="term" value="F:hydrolase activity"/>
    <property type="evidence" value="ECO:0007669"/>
    <property type="project" value="UniProtKB-KW"/>
</dbReference>
<evidence type="ECO:0000256" key="2">
    <source>
        <dbReference type="ARBA" id="ARBA00012552"/>
    </source>
</evidence>
<dbReference type="EMBL" id="JAPEUX010000008">
    <property type="protein sequence ID" value="KAJ4346346.1"/>
    <property type="molecule type" value="Genomic_DNA"/>
</dbReference>
<evidence type="ECO:0000256" key="12">
    <source>
        <dbReference type="SAM" id="MobiDB-lite"/>
    </source>
</evidence>
<dbReference type="SMART" id="SM00847">
    <property type="entry name" value="HA2"/>
    <property type="match status" value="1"/>
</dbReference>
<evidence type="ECO:0000259" key="13">
    <source>
        <dbReference type="PROSITE" id="PS51192"/>
    </source>
</evidence>
<evidence type="ECO:0000256" key="7">
    <source>
        <dbReference type="ARBA" id="ARBA00022806"/>
    </source>
</evidence>
<dbReference type="GO" id="GO:0005524">
    <property type="term" value="F:ATP binding"/>
    <property type="evidence" value="ECO:0007669"/>
    <property type="project" value="UniProtKB-KW"/>
</dbReference>
<evidence type="ECO:0000313" key="16">
    <source>
        <dbReference type="Proteomes" id="UP001140513"/>
    </source>
</evidence>
<evidence type="ECO:0000256" key="5">
    <source>
        <dbReference type="ARBA" id="ARBA00022741"/>
    </source>
</evidence>
<evidence type="ECO:0000313" key="15">
    <source>
        <dbReference type="EMBL" id="KAJ4346346.1"/>
    </source>
</evidence>
<dbReference type="FunFam" id="1.20.120.1080:FF:000002">
    <property type="entry name" value="Putative ATP-dependent RNA helicase DHX36"/>
    <property type="match status" value="1"/>
</dbReference>
<dbReference type="OrthoDB" id="5600252at2759"/>
<evidence type="ECO:0000256" key="11">
    <source>
        <dbReference type="ARBA" id="ARBA00047984"/>
    </source>
</evidence>
<evidence type="ECO:0000256" key="8">
    <source>
        <dbReference type="ARBA" id="ARBA00022840"/>
    </source>
</evidence>
<evidence type="ECO:0000256" key="3">
    <source>
        <dbReference type="ARBA" id="ARBA00022528"/>
    </source>
</evidence>
<keyword evidence="4" id="KW-0934">Plastid</keyword>
<protein>
    <recommendedName>
        <fullName evidence="2">RNA helicase</fullName>
        <ecNumber evidence="2">3.6.4.13</ecNumber>
    </recommendedName>
</protein>
<gene>
    <name evidence="15" type="ORF">N0V89_010275</name>
</gene>
<name>A0A9W8XAZ7_9PLEO</name>
<feature type="compositionally biased region" description="Basic residues" evidence="12">
    <location>
        <begin position="1"/>
        <end position="10"/>
    </location>
</feature>
<evidence type="ECO:0000256" key="9">
    <source>
        <dbReference type="ARBA" id="ARBA00022884"/>
    </source>
</evidence>
<dbReference type="SMART" id="SM00487">
    <property type="entry name" value="DEXDc"/>
    <property type="match status" value="1"/>
</dbReference>
<keyword evidence="8" id="KW-0067">ATP-binding</keyword>
<feature type="compositionally biased region" description="Polar residues" evidence="12">
    <location>
        <begin position="909"/>
        <end position="918"/>
    </location>
</feature>
<dbReference type="Pfam" id="PF00271">
    <property type="entry name" value="Helicase_C"/>
    <property type="match status" value="1"/>
</dbReference>
<dbReference type="SUPFAM" id="SSF52540">
    <property type="entry name" value="P-loop containing nucleoside triphosphate hydrolases"/>
    <property type="match status" value="1"/>
</dbReference>
<dbReference type="PROSITE" id="PS51194">
    <property type="entry name" value="HELICASE_CTER"/>
    <property type="match status" value="1"/>
</dbReference>
<dbReference type="FunFam" id="3.40.50.300:FF:000500">
    <property type="entry name" value="ATP-dependent RNA helicase DHX29"/>
    <property type="match status" value="1"/>
</dbReference>
<dbReference type="CDD" id="cd18791">
    <property type="entry name" value="SF2_C_RHA"/>
    <property type="match status" value="1"/>
</dbReference>
<feature type="region of interest" description="Disordered" evidence="12">
    <location>
        <begin position="1"/>
        <end position="76"/>
    </location>
</feature>
<dbReference type="RefSeq" id="XP_056066146.1">
    <property type="nucleotide sequence ID" value="XM_056219019.1"/>
</dbReference>
<dbReference type="PANTHER" id="PTHR18934:SF145">
    <property type="entry name" value="ATP-DEPENDENT RNA HELICASE DHX57-RELATED"/>
    <property type="match status" value="1"/>
</dbReference>
<comment type="subcellular location">
    <subcellularLocation>
        <location evidence="1">Plastid</location>
        <location evidence="1">Chloroplast</location>
    </subcellularLocation>
</comment>
<feature type="compositionally biased region" description="Basic and acidic residues" evidence="12">
    <location>
        <begin position="424"/>
        <end position="434"/>
    </location>
</feature>
<dbReference type="GeneID" id="80913805"/>
<dbReference type="Pfam" id="PF00270">
    <property type="entry name" value="DEAD"/>
    <property type="match status" value="1"/>
</dbReference>
<feature type="domain" description="Helicase C-terminal" evidence="14">
    <location>
        <begin position="941"/>
        <end position="1118"/>
    </location>
</feature>
<comment type="caution">
    <text evidence="15">The sequence shown here is derived from an EMBL/GenBank/DDBJ whole genome shotgun (WGS) entry which is preliminary data.</text>
</comment>
<feature type="region of interest" description="Disordered" evidence="12">
    <location>
        <begin position="393"/>
        <end position="434"/>
    </location>
</feature>
<evidence type="ECO:0000256" key="10">
    <source>
        <dbReference type="ARBA" id="ARBA00022946"/>
    </source>
</evidence>
<feature type="region of interest" description="Disordered" evidence="12">
    <location>
        <begin position="327"/>
        <end position="352"/>
    </location>
</feature>
<dbReference type="Pfam" id="PF21010">
    <property type="entry name" value="HA2_C"/>
    <property type="match status" value="1"/>
</dbReference>
<evidence type="ECO:0000256" key="1">
    <source>
        <dbReference type="ARBA" id="ARBA00004229"/>
    </source>
</evidence>
<evidence type="ECO:0000259" key="14">
    <source>
        <dbReference type="PROSITE" id="PS51194"/>
    </source>
</evidence>
<comment type="catalytic activity">
    <reaction evidence="11">
        <text>ATP + H2O = ADP + phosphate + H(+)</text>
        <dbReference type="Rhea" id="RHEA:13065"/>
        <dbReference type="ChEBI" id="CHEBI:15377"/>
        <dbReference type="ChEBI" id="CHEBI:15378"/>
        <dbReference type="ChEBI" id="CHEBI:30616"/>
        <dbReference type="ChEBI" id="CHEBI:43474"/>
        <dbReference type="ChEBI" id="CHEBI:456216"/>
        <dbReference type="EC" id="3.6.4.13"/>
    </reaction>
</comment>
<feature type="region of interest" description="Disordered" evidence="12">
    <location>
        <begin position="230"/>
        <end position="295"/>
    </location>
</feature>
<dbReference type="PROSITE" id="PS51192">
    <property type="entry name" value="HELICASE_ATP_BIND_1"/>
    <property type="match status" value="1"/>
</dbReference>
<dbReference type="Gene3D" id="1.20.120.1080">
    <property type="match status" value="1"/>
</dbReference>
<organism evidence="15 16">
    <name type="scientific">Didymosphaeria variabile</name>
    <dbReference type="NCBI Taxonomy" id="1932322"/>
    <lineage>
        <taxon>Eukaryota</taxon>
        <taxon>Fungi</taxon>
        <taxon>Dikarya</taxon>
        <taxon>Ascomycota</taxon>
        <taxon>Pezizomycotina</taxon>
        <taxon>Dothideomycetes</taxon>
        <taxon>Pleosporomycetidae</taxon>
        <taxon>Pleosporales</taxon>
        <taxon>Massarineae</taxon>
        <taxon>Didymosphaeriaceae</taxon>
        <taxon>Didymosphaeria</taxon>
    </lineage>
</organism>
<feature type="compositionally biased region" description="Polar residues" evidence="12">
    <location>
        <begin position="256"/>
        <end position="273"/>
    </location>
</feature>
<accession>A0A9W8XAZ7</accession>
<dbReference type="InterPro" id="IPR011545">
    <property type="entry name" value="DEAD/DEAH_box_helicase_dom"/>
</dbReference>
<dbReference type="FunFam" id="3.40.50.300:FF:000819">
    <property type="entry name" value="ATP dependent RNA helicase, putative"/>
    <property type="match status" value="1"/>
</dbReference>
<feature type="compositionally biased region" description="Low complexity" evidence="12">
    <location>
        <begin position="49"/>
        <end position="69"/>
    </location>
</feature>
<dbReference type="Gene3D" id="3.40.50.300">
    <property type="entry name" value="P-loop containing nucleotide triphosphate hydrolases"/>
    <property type="match status" value="2"/>
</dbReference>
<dbReference type="CDD" id="cd17917">
    <property type="entry name" value="DEXHc_RHA-like"/>
    <property type="match status" value="1"/>
</dbReference>
<sequence>MAPNKKKKKAAGNPARGFATTSIASKPKQERPAATEDEPSPPKKEEGPVVEPTSQVSSTAAPTPASVAQKVEQTPEELEAQLERDELQLLVEKHAPKVRRESRRQATKLQTDRRVLRAAAESLTTHDWLSKDVTDIIISLAQTESKDSNRRQGQQSLLKVLSEEDATSRLWMLDLTLRDMGFSPTHIEPVLRWLCANVASVDSTASVWGLQEALEWLALDHCDGHSLSYDEPKRARPVAGASPTSSRPGTPVPETPTATTGSSVGSENESSRAPSPGLRGGEARAPPPEPEGVDVAVSDLDSDLEPDQLVPTYIKIKGKLFEIDPDTVEAKSRKQGKGRKSGNGKPASVAQPPVVRKLLSQLQQLESDALFDEIEAEAQWPNKRAEIAQKMAAERQLQPTVPKTPKPIRTENGVSNRPKIPSWKKPEPATRTEEANEDEEVFLGDMFSAVPDEAPKGDGIKANDANDNVILRDFGKQSGINPRRVLEEAIRARDPGARLSYKQISPTTYSCRHSMTVLWSKDQDLEYDTEIVGVTCNVSGRRSTFEATDVATVSVEQSEGFISTVALFSIFAASAKEEKVYLRLPPAWRDLYRDLLDSRRSRIDASDRERIRYFRSLVQDQLEEEETEGVVLTSRFRARNQAATSSSSSASGQITPPQTFDSLRELWYRKASTNSFQYMLAGRTTLPVFAYRELILSTIDKHQVTIVCGETGCGKSTQIPSFLLEHELSQGKPCKIFCTEPRRISAISLAQRVSDELGEGPKDVGTIRSLVGYAIRLESKTTPQTRLVFATVGVVLRMLESANNLNEVTHLIIDEVHERSIDTDFLLIILRSLMLTRPELKVILMSATVDANRFSNYLNGAPVLNVPGRTFPVQTKYLEDAIELTHYAAAPNNKIFNGSDSDDDDQNPSEKSSSPNTLTSYSVATRNVLAEYDEYAIDYELIIRLMEAVAYDPQLAKYSSAILCFLPGIAEIRQLNDLLVAHPSFDNSWLIYPLHSTISSEEQQAAFVIPPPGMRKIVIATNIAETGVTIPDITCVIDTGKHKEMRFDERRQLSRLTQSFISRANAKQRRGRAGRVQEGLCFHLFTKYRHDSLMVDQQTPEMLRLSLQDLVMRTKICKLGDIEKTLSEALDPPSSRNIRRAIDALIEVDALTPSEDLTPLGSQIAKLPLDAHLGKLVLLSAIFSCVDAAITIAAILSSKSPFLTPFGAKQRADAARWAFKKGDSDLLTTYNAYNAWKNVCTTAGRSEAQFCHKNFLSAPNLSNIEDLKAQLLSSLVEAGFISMTPEERRALSRYRSTSRHRTFVAIPPTYDTHSANDILVNAVVGMAFYPKILTRDGKGWRNISNAQSVSLAPTSVNKASSINPSTAKYLSYYHIMQSSNKFYNAHSTSIVYPLPLILMAAADVEFKLHAGVVAMPGNTLRFAVREWRAAVALKVLRRRVKEVLQGAWKNPSRGLSGREKEWLGLFFRVFQERWEREERIRERSGAKGK</sequence>
<feature type="compositionally biased region" description="Basic residues" evidence="12">
    <location>
        <begin position="333"/>
        <end position="342"/>
    </location>
</feature>
<keyword evidence="5" id="KW-0547">Nucleotide-binding</keyword>
<feature type="compositionally biased region" description="Basic and acidic residues" evidence="12">
    <location>
        <begin position="27"/>
        <end position="47"/>
    </location>
</feature>
<proteinExistence type="predicted"/>
<dbReference type="PANTHER" id="PTHR18934">
    <property type="entry name" value="ATP-DEPENDENT RNA HELICASE"/>
    <property type="match status" value="1"/>
</dbReference>
<dbReference type="InterPro" id="IPR001650">
    <property type="entry name" value="Helicase_C-like"/>
</dbReference>
<keyword evidence="16" id="KW-1185">Reference proteome</keyword>
<dbReference type="InterPro" id="IPR007502">
    <property type="entry name" value="Helicase-assoc_dom"/>
</dbReference>
<keyword evidence="10" id="KW-0809">Transit peptide</keyword>
<dbReference type="InterPro" id="IPR014001">
    <property type="entry name" value="Helicase_ATP-bd"/>
</dbReference>
<dbReference type="Proteomes" id="UP001140513">
    <property type="component" value="Unassembled WGS sequence"/>
</dbReference>
<dbReference type="InterPro" id="IPR027417">
    <property type="entry name" value="P-loop_NTPase"/>
</dbReference>